<organism evidence="3 4">
    <name type="scientific">Lentzea miocenica</name>
    <dbReference type="NCBI Taxonomy" id="3095431"/>
    <lineage>
        <taxon>Bacteria</taxon>
        <taxon>Bacillati</taxon>
        <taxon>Actinomycetota</taxon>
        <taxon>Actinomycetes</taxon>
        <taxon>Pseudonocardiales</taxon>
        <taxon>Pseudonocardiaceae</taxon>
        <taxon>Lentzea</taxon>
    </lineage>
</organism>
<keyword evidence="4" id="KW-1185">Reference proteome</keyword>
<keyword evidence="1" id="KW-0560">Oxidoreductase</keyword>
<evidence type="ECO:0000313" key="3">
    <source>
        <dbReference type="EMBL" id="MDX8031351.1"/>
    </source>
</evidence>
<evidence type="ECO:0000313" key="4">
    <source>
        <dbReference type="Proteomes" id="UP001285521"/>
    </source>
</evidence>
<dbReference type="Pfam" id="PF00171">
    <property type="entry name" value="Aldedh"/>
    <property type="match status" value="1"/>
</dbReference>
<protein>
    <submittedName>
        <fullName evidence="3">Aldehyde dehydrogenase family protein</fullName>
    </submittedName>
</protein>
<comment type="caution">
    <text evidence="3">The sequence shown here is derived from an EMBL/GenBank/DDBJ whole genome shotgun (WGS) entry which is preliminary data.</text>
</comment>
<dbReference type="InterPro" id="IPR015590">
    <property type="entry name" value="Aldehyde_DH_dom"/>
</dbReference>
<sequence>MTTVDDRPATTLCRPDVTPGRLFIGGRWRESAEGGRIDVVDPSTGSVVTSVARAGTADVDDAVAAARAAFDGWAATPGRQRARILRPGSPSRR</sequence>
<dbReference type="Gene3D" id="3.40.605.10">
    <property type="entry name" value="Aldehyde Dehydrogenase, Chain A, domain 1"/>
    <property type="match status" value="1"/>
</dbReference>
<evidence type="ECO:0000256" key="1">
    <source>
        <dbReference type="ARBA" id="ARBA00023002"/>
    </source>
</evidence>
<name>A0ABU4SZL4_9PSEU</name>
<dbReference type="InterPro" id="IPR016162">
    <property type="entry name" value="Ald_DH_N"/>
</dbReference>
<dbReference type="Proteomes" id="UP001285521">
    <property type="component" value="Unassembled WGS sequence"/>
</dbReference>
<feature type="domain" description="Aldehyde dehydrogenase" evidence="2">
    <location>
        <begin position="28"/>
        <end position="86"/>
    </location>
</feature>
<gene>
    <name evidence="3" type="ORF">SK803_14075</name>
</gene>
<accession>A0ABU4SZL4</accession>
<dbReference type="PANTHER" id="PTHR11699">
    <property type="entry name" value="ALDEHYDE DEHYDROGENASE-RELATED"/>
    <property type="match status" value="1"/>
</dbReference>
<proteinExistence type="predicted"/>
<dbReference type="SUPFAM" id="SSF53720">
    <property type="entry name" value="ALDH-like"/>
    <property type="match status" value="1"/>
</dbReference>
<dbReference type="InterPro" id="IPR016161">
    <property type="entry name" value="Ald_DH/histidinol_DH"/>
</dbReference>
<dbReference type="EMBL" id="JAXAVW010000010">
    <property type="protein sequence ID" value="MDX8031351.1"/>
    <property type="molecule type" value="Genomic_DNA"/>
</dbReference>
<evidence type="ECO:0000259" key="2">
    <source>
        <dbReference type="Pfam" id="PF00171"/>
    </source>
</evidence>
<reference evidence="3 4" key="1">
    <citation type="submission" date="2023-11" db="EMBL/GenBank/DDBJ databases">
        <title>Lentzea sokolovensis, sp. nov., Lentzea kristufkii, sp. nov., and Lentzea miocenensis, sp. nov., rare actinobacteria from Sokolov Coal Basin, Miocene lacustrine sediment, Czech Republic.</title>
        <authorList>
            <person name="Lara A."/>
            <person name="Kotroba L."/>
            <person name="Nouioui I."/>
            <person name="Neumann-Schaal M."/>
            <person name="Mast Y."/>
            <person name="Chronakova A."/>
        </authorList>
    </citation>
    <scope>NUCLEOTIDE SEQUENCE [LARGE SCALE GENOMIC DNA]</scope>
    <source>
        <strain evidence="3 4">BCCO 10_0856</strain>
    </source>
</reference>
<dbReference type="RefSeq" id="WP_319966414.1">
    <property type="nucleotide sequence ID" value="NZ_JAXAVW010000010.1"/>
</dbReference>